<evidence type="ECO:0000313" key="14">
    <source>
        <dbReference type="Proteomes" id="UP000001551"/>
    </source>
</evidence>
<keyword evidence="9" id="KW-0489">Methyltransferase</keyword>
<dbReference type="Gene3D" id="1.20.120.1220">
    <property type="match status" value="1"/>
</dbReference>
<feature type="transmembrane region" description="Helical" evidence="10">
    <location>
        <begin position="122"/>
        <end position="140"/>
    </location>
</feature>
<keyword evidence="9" id="KW-0645">Protease</keyword>
<evidence type="ECO:0000256" key="5">
    <source>
        <dbReference type="ARBA" id="ARBA00022692"/>
    </source>
</evidence>
<dbReference type="AlphaFoldDB" id="E6U2Z2"/>
<dbReference type="Pfam" id="PF01478">
    <property type="entry name" value="Peptidase_A24"/>
    <property type="match status" value="1"/>
</dbReference>
<dbReference type="EC" id="2.1.1.-" evidence="9"/>
<evidence type="ECO:0000259" key="12">
    <source>
        <dbReference type="Pfam" id="PF06750"/>
    </source>
</evidence>
<keyword evidence="7 10" id="KW-0472">Membrane</keyword>
<sequence>MAGLLAVFMFLFGLCIGSFLNVCIYRIPKGESIVFGRSHCPACGAAIQNRDLVPVFSWLALKGRCRNCGARIPVRYPAVELLGGLLFLAVYGAYGLTLSAAVYAAFICALVVTAFIDYDQSIIPNGIVLYILAVGVPAIFFTQGTGLIDRVIGFFAASVPLLIAYFVTRGGLGLGDVKLMAAGGFLLGWKLILLSLAVGSIVGAVVGVSLVLRGRKSMRSAVPFGPFLSLGMCFSALYGNAALHAYIGLFVR</sequence>
<dbReference type="GO" id="GO:0004190">
    <property type="term" value="F:aspartic-type endopeptidase activity"/>
    <property type="evidence" value="ECO:0007669"/>
    <property type="project" value="UniProtKB-EC"/>
</dbReference>
<dbReference type="InterPro" id="IPR000045">
    <property type="entry name" value="Prepilin_IV_endopep_pep"/>
</dbReference>
<keyword evidence="3" id="KW-1003">Cell membrane</keyword>
<name>E6U2Z2_ETHHY</name>
<dbReference type="InterPro" id="IPR014032">
    <property type="entry name" value="Peptidase_A24A_bac"/>
</dbReference>
<gene>
    <name evidence="13" type="ordered locus">Ethha_0790</name>
</gene>
<dbReference type="eggNOG" id="COG1989">
    <property type="taxonomic scope" value="Bacteria"/>
</dbReference>
<comment type="catalytic activity">
    <reaction evidence="9">
        <text>Typically cleaves a -Gly-|-Phe- bond to release an N-terminal, basic peptide of 5-8 residues from type IV prepilin, and then N-methylates the new N-terminal amino group, the methyl donor being S-adenosyl-L-methionine.</text>
        <dbReference type="EC" id="3.4.23.43"/>
    </reaction>
</comment>
<dbReference type="STRING" id="663278.Ethha_0790"/>
<organism evidence="13 14">
    <name type="scientific">Ethanoligenens harbinense (strain DSM 18485 / JCM 12961 / CGMCC 1.5033 / YUAN-3)</name>
    <dbReference type="NCBI Taxonomy" id="663278"/>
    <lineage>
        <taxon>Bacteria</taxon>
        <taxon>Bacillati</taxon>
        <taxon>Bacillota</taxon>
        <taxon>Clostridia</taxon>
        <taxon>Eubacteriales</taxon>
        <taxon>Oscillospiraceae</taxon>
        <taxon>Ethanoligenens</taxon>
    </lineage>
</organism>
<evidence type="ECO:0000256" key="4">
    <source>
        <dbReference type="ARBA" id="ARBA00022519"/>
    </source>
</evidence>
<dbReference type="GO" id="GO:0032259">
    <property type="term" value="P:methylation"/>
    <property type="evidence" value="ECO:0007669"/>
    <property type="project" value="UniProtKB-KW"/>
</dbReference>
<dbReference type="GO" id="GO:0006465">
    <property type="term" value="P:signal peptide processing"/>
    <property type="evidence" value="ECO:0007669"/>
    <property type="project" value="TreeGrafter"/>
</dbReference>
<keyword evidence="9 13" id="KW-0378">Hydrolase</keyword>
<evidence type="ECO:0000256" key="7">
    <source>
        <dbReference type="ARBA" id="ARBA00023136"/>
    </source>
</evidence>
<feature type="domain" description="Prepilin peptidase A24 N-terminal" evidence="12">
    <location>
        <begin position="11"/>
        <end position="91"/>
    </location>
</feature>
<accession>E6U2Z2</accession>
<evidence type="ECO:0000256" key="2">
    <source>
        <dbReference type="ARBA" id="ARBA00005801"/>
    </source>
</evidence>
<keyword evidence="6 10" id="KW-1133">Transmembrane helix</keyword>
<dbReference type="HOGENOM" id="CLU_057101_0_1_9"/>
<comment type="function">
    <text evidence="9">Plays an essential role in type IV pili and type II pseudopili formation by proteolytically removing the leader sequence from substrate proteins and subsequently monomethylating the alpha-amino group of the newly exposed N-terminal phenylalanine.</text>
</comment>
<evidence type="ECO:0000256" key="10">
    <source>
        <dbReference type="SAM" id="Phobius"/>
    </source>
</evidence>
<feature type="transmembrane region" description="Helical" evidence="10">
    <location>
        <begin position="85"/>
        <end position="116"/>
    </location>
</feature>
<protein>
    <recommendedName>
        <fullName evidence="9">Prepilin leader peptidase/N-methyltransferase</fullName>
        <ecNumber evidence="9">2.1.1.-</ecNumber>
        <ecNumber evidence="9">3.4.23.43</ecNumber>
    </recommendedName>
</protein>
<keyword evidence="9" id="KW-0808">Transferase</keyword>
<comment type="similarity">
    <text evidence="2 8">Belongs to the peptidase A24 family.</text>
</comment>
<reference evidence="13 14" key="1">
    <citation type="submission" date="2010-12" db="EMBL/GenBank/DDBJ databases">
        <title>Complete sequence of Ethanoligenens harbinense YUAN-3.</title>
        <authorList>
            <person name="Lucas S."/>
            <person name="Copeland A."/>
            <person name="Lapidus A."/>
            <person name="Cheng J.-F."/>
            <person name="Bruce D."/>
            <person name="Goodwin L."/>
            <person name="Pitluck S."/>
            <person name="Chertkov O."/>
            <person name="Misra M."/>
            <person name="Detter J.C."/>
            <person name="Han C."/>
            <person name="Tapia R."/>
            <person name="Land M."/>
            <person name="Hauser L."/>
            <person name="Jeffries C."/>
            <person name="Kyrpides N."/>
            <person name="Ivanova N."/>
            <person name="Mikhailova N."/>
            <person name="Wang A."/>
            <person name="Mouttaki H."/>
            <person name="He Z."/>
            <person name="Zhou J."/>
            <person name="Hemme C.L."/>
            <person name="Woyke T."/>
        </authorList>
    </citation>
    <scope>NUCLEOTIDE SEQUENCE [LARGE SCALE GENOMIC DNA]</scope>
    <source>
        <strain evidence="14">DSM 18485 / JCM 12961 / CGMCC 1.5033 / YUAN-3</strain>
    </source>
</reference>
<evidence type="ECO:0000259" key="11">
    <source>
        <dbReference type="Pfam" id="PF01478"/>
    </source>
</evidence>
<dbReference type="Pfam" id="PF06750">
    <property type="entry name" value="A24_N_bact"/>
    <property type="match status" value="1"/>
</dbReference>
<dbReference type="KEGG" id="eha:Ethha_0790"/>
<evidence type="ECO:0000256" key="9">
    <source>
        <dbReference type="RuleBase" id="RU003794"/>
    </source>
</evidence>
<proteinExistence type="inferred from homology"/>
<dbReference type="PANTHER" id="PTHR30487">
    <property type="entry name" value="TYPE 4 PREPILIN-LIKE PROTEINS LEADER PEPTIDE-PROCESSING ENZYME"/>
    <property type="match status" value="1"/>
</dbReference>
<dbReference type="RefSeq" id="WP_013484729.1">
    <property type="nucleotide sequence ID" value="NC_014828.1"/>
</dbReference>
<evidence type="ECO:0000256" key="6">
    <source>
        <dbReference type="ARBA" id="ARBA00022989"/>
    </source>
</evidence>
<dbReference type="PRINTS" id="PR00864">
    <property type="entry name" value="PREPILNPTASE"/>
</dbReference>
<feature type="domain" description="Prepilin type IV endopeptidase peptidase" evidence="11">
    <location>
        <begin position="105"/>
        <end position="208"/>
    </location>
</feature>
<dbReference type="InterPro" id="IPR050882">
    <property type="entry name" value="Prepilin_peptidase/N-MTase"/>
</dbReference>
<dbReference type="GO" id="GO:0005886">
    <property type="term" value="C:plasma membrane"/>
    <property type="evidence" value="ECO:0007669"/>
    <property type="project" value="UniProtKB-SubCell"/>
</dbReference>
<dbReference type="Proteomes" id="UP000001551">
    <property type="component" value="Chromosome"/>
</dbReference>
<evidence type="ECO:0000256" key="3">
    <source>
        <dbReference type="ARBA" id="ARBA00022475"/>
    </source>
</evidence>
<keyword evidence="4" id="KW-0997">Cell inner membrane</keyword>
<dbReference type="PANTHER" id="PTHR30487:SF0">
    <property type="entry name" value="PREPILIN LEADER PEPTIDASE_N-METHYLTRANSFERASE-RELATED"/>
    <property type="match status" value="1"/>
</dbReference>
<dbReference type="EMBL" id="CP002400">
    <property type="protein sequence ID" value="ADU26359.1"/>
    <property type="molecule type" value="Genomic_DNA"/>
</dbReference>
<comment type="subcellular location">
    <subcellularLocation>
        <location evidence="1">Cell inner membrane</location>
        <topology evidence="1">Multi-pass membrane protein</topology>
    </subcellularLocation>
    <subcellularLocation>
        <location evidence="9">Cell membrane</location>
        <topology evidence="9">Multi-pass membrane protein</topology>
    </subcellularLocation>
</comment>
<feature type="transmembrane region" description="Helical" evidence="10">
    <location>
        <begin position="187"/>
        <end position="212"/>
    </location>
</feature>
<evidence type="ECO:0000313" key="13">
    <source>
        <dbReference type="EMBL" id="ADU26359.1"/>
    </source>
</evidence>
<evidence type="ECO:0000256" key="8">
    <source>
        <dbReference type="RuleBase" id="RU003793"/>
    </source>
</evidence>
<dbReference type="InterPro" id="IPR010627">
    <property type="entry name" value="Prepilin_pept_A24_N"/>
</dbReference>
<dbReference type="GO" id="GO:0008168">
    <property type="term" value="F:methyltransferase activity"/>
    <property type="evidence" value="ECO:0007669"/>
    <property type="project" value="UniProtKB-KW"/>
</dbReference>
<evidence type="ECO:0000256" key="1">
    <source>
        <dbReference type="ARBA" id="ARBA00004429"/>
    </source>
</evidence>
<feature type="transmembrane region" description="Helical" evidence="10">
    <location>
        <begin position="224"/>
        <end position="247"/>
    </location>
</feature>
<feature type="transmembrane region" description="Helical" evidence="10">
    <location>
        <begin position="6"/>
        <end position="27"/>
    </location>
</feature>
<feature type="transmembrane region" description="Helical" evidence="10">
    <location>
        <begin position="147"/>
        <end position="167"/>
    </location>
</feature>
<keyword evidence="14" id="KW-1185">Reference proteome</keyword>
<dbReference type="EC" id="3.4.23.43" evidence="9"/>
<keyword evidence="5 9" id="KW-0812">Transmembrane</keyword>
<keyword evidence="9" id="KW-0511">Multifunctional enzyme</keyword>